<evidence type="ECO:0000256" key="2">
    <source>
        <dbReference type="ARBA" id="ARBA00001933"/>
    </source>
</evidence>
<dbReference type="InterPro" id="IPR000821">
    <property type="entry name" value="Ala_racemase"/>
</dbReference>
<comment type="similarity">
    <text evidence="5">Belongs to the alanine racemase family.</text>
</comment>
<dbReference type="PANTHER" id="PTHR30511:SF0">
    <property type="entry name" value="ALANINE RACEMASE, CATABOLIC-RELATED"/>
    <property type="match status" value="1"/>
</dbReference>
<evidence type="ECO:0000256" key="5">
    <source>
        <dbReference type="HAMAP-Rule" id="MF_01201"/>
    </source>
</evidence>
<accession>A0A261UYS8</accession>
<evidence type="ECO:0000313" key="9">
    <source>
        <dbReference type="EMBL" id="OZI66761.1"/>
    </source>
</evidence>
<evidence type="ECO:0000256" key="1">
    <source>
        <dbReference type="ARBA" id="ARBA00000316"/>
    </source>
</evidence>
<dbReference type="OrthoDB" id="9813814at2"/>
<dbReference type="NCBIfam" id="TIGR00492">
    <property type="entry name" value="alr"/>
    <property type="match status" value="1"/>
</dbReference>
<dbReference type="EC" id="5.1.1.1" evidence="5"/>
<comment type="function">
    <text evidence="5">Catalyzes the interconversion of L-alanine and D-alanine. May also act on other amino acids.</text>
</comment>
<dbReference type="PANTHER" id="PTHR30511">
    <property type="entry name" value="ALANINE RACEMASE"/>
    <property type="match status" value="1"/>
</dbReference>
<dbReference type="UniPathway" id="UPA00042">
    <property type="reaction ID" value="UER00497"/>
</dbReference>
<keyword evidence="4 5" id="KW-0413">Isomerase</keyword>
<feature type="binding site" evidence="5 7">
    <location>
        <position position="309"/>
    </location>
    <ligand>
        <name>substrate</name>
    </ligand>
</feature>
<dbReference type="SUPFAM" id="SSF50621">
    <property type="entry name" value="Alanine racemase C-terminal domain-like"/>
    <property type="match status" value="1"/>
</dbReference>
<dbReference type="PRINTS" id="PR00992">
    <property type="entry name" value="ALARACEMASE"/>
</dbReference>
<dbReference type="Proteomes" id="UP000215767">
    <property type="component" value="Unassembled WGS sequence"/>
</dbReference>
<dbReference type="HAMAP" id="MF_01201">
    <property type="entry name" value="Ala_racemase"/>
    <property type="match status" value="1"/>
</dbReference>
<dbReference type="GO" id="GO:0030170">
    <property type="term" value="F:pyridoxal phosphate binding"/>
    <property type="evidence" value="ECO:0007669"/>
    <property type="project" value="UniProtKB-UniRule"/>
</dbReference>
<comment type="catalytic activity">
    <reaction evidence="1 5">
        <text>L-alanine = D-alanine</text>
        <dbReference type="Rhea" id="RHEA:20249"/>
        <dbReference type="ChEBI" id="CHEBI:57416"/>
        <dbReference type="ChEBI" id="CHEBI:57972"/>
        <dbReference type="EC" id="5.1.1.1"/>
    </reaction>
</comment>
<feature type="domain" description="Alanine racemase C-terminal" evidence="8">
    <location>
        <begin position="240"/>
        <end position="363"/>
    </location>
</feature>
<dbReference type="InterPro" id="IPR020622">
    <property type="entry name" value="Ala_racemase_pyridoxalP-BS"/>
</dbReference>
<dbReference type="Gene3D" id="2.40.37.10">
    <property type="entry name" value="Lyase, Ornithine Decarboxylase, Chain A, domain 1"/>
    <property type="match status" value="1"/>
</dbReference>
<proteinExistence type="inferred from homology"/>
<dbReference type="GO" id="GO:0005829">
    <property type="term" value="C:cytosol"/>
    <property type="evidence" value="ECO:0007669"/>
    <property type="project" value="TreeGrafter"/>
</dbReference>
<reference evidence="10" key="1">
    <citation type="submission" date="2017-05" db="EMBL/GenBank/DDBJ databases">
        <title>Complete and WGS of Bordetella genogroups.</title>
        <authorList>
            <person name="Spilker T."/>
            <person name="Lipuma J."/>
        </authorList>
    </citation>
    <scope>NUCLEOTIDE SEQUENCE [LARGE SCALE GENOMIC DNA]</scope>
    <source>
        <strain evidence="10">AU8856</strain>
    </source>
</reference>
<feature type="active site" description="Proton acceptor; specific for D-alanine" evidence="5">
    <location>
        <position position="34"/>
    </location>
</feature>
<dbReference type="InterPro" id="IPR009006">
    <property type="entry name" value="Ala_racemase/Decarboxylase_C"/>
</dbReference>
<dbReference type="FunFam" id="3.20.20.10:FF:000002">
    <property type="entry name" value="Alanine racemase"/>
    <property type="match status" value="1"/>
</dbReference>
<gene>
    <name evidence="9" type="ORF">CAL28_03290</name>
</gene>
<dbReference type="Pfam" id="PF01168">
    <property type="entry name" value="Ala_racemase_N"/>
    <property type="match status" value="1"/>
</dbReference>
<dbReference type="CDD" id="cd06827">
    <property type="entry name" value="PLPDE_III_AR_proteobact"/>
    <property type="match status" value="1"/>
</dbReference>
<dbReference type="SUPFAM" id="SSF51419">
    <property type="entry name" value="PLP-binding barrel"/>
    <property type="match status" value="1"/>
</dbReference>
<dbReference type="Gene3D" id="3.20.20.10">
    <property type="entry name" value="Alanine racemase"/>
    <property type="match status" value="1"/>
</dbReference>
<sequence length="365" mass="38548">MSRPAHARIDLGALRRNYDTARRIHGGQVLAVLKADAYGHGAVACAQGLAGLVDGYAVAFLDEALVLRQAGIEEPILVLEGAFDADETRVAAARSLWLAVHRREQIEWIAAAARVRTAGGATVPAAGMHAWLKVDSGMHRAGFIGDEVRAAYEALRACGNVTGISLMTHLARADESASDMTAAQIRAFDAATQGLAAPRSVCNSAGMAAWPDARRDWGRAGVMLYGVDPMDSPTLALEPVMTLHSRVFAVRDVDVGHAVGYGARFVARRPTRVGLVALGYADGYPRNAPEGTPVAIDGRPGQLIGRVSMDMLTVDLTEHPQAGIGSAVELWGSQVPVAEVARAAGTIPYEILSNVKRVTRSYVGG</sequence>
<evidence type="ECO:0000256" key="4">
    <source>
        <dbReference type="ARBA" id="ARBA00023235"/>
    </source>
</evidence>
<feature type="binding site" evidence="5 7">
    <location>
        <position position="140"/>
    </location>
    <ligand>
        <name>substrate</name>
    </ligand>
</feature>
<dbReference type="InterPro" id="IPR001608">
    <property type="entry name" value="Ala_racemase_N"/>
</dbReference>
<dbReference type="PROSITE" id="PS00395">
    <property type="entry name" value="ALANINE_RACEMASE"/>
    <property type="match status" value="1"/>
</dbReference>
<feature type="active site" description="Proton acceptor; specific for L-alanine" evidence="5">
    <location>
        <position position="261"/>
    </location>
</feature>
<comment type="cofactor">
    <cofactor evidence="2 5 6">
        <name>pyridoxal 5'-phosphate</name>
        <dbReference type="ChEBI" id="CHEBI:597326"/>
    </cofactor>
</comment>
<feature type="modified residue" description="N6-(pyridoxal phosphate)lysine" evidence="5 6">
    <location>
        <position position="34"/>
    </location>
</feature>
<dbReference type="EMBL" id="NEVS01000001">
    <property type="protein sequence ID" value="OZI66761.1"/>
    <property type="molecule type" value="Genomic_DNA"/>
</dbReference>
<dbReference type="AlphaFoldDB" id="A0A261UYS8"/>
<dbReference type="RefSeq" id="WP_094839961.1">
    <property type="nucleotide sequence ID" value="NZ_NEVS01000001.1"/>
</dbReference>
<dbReference type="InterPro" id="IPR011079">
    <property type="entry name" value="Ala_racemase_C"/>
</dbReference>
<evidence type="ECO:0000259" key="8">
    <source>
        <dbReference type="SMART" id="SM01005"/>
    </source>
</evidence>
<evidence type="ECO:0000256" key="7">
    <source>
        <dbReference type="PIRSR" id="PIRSR600821-52"/>
    </source>
</evidence>
<comment type="caution">
    <text evidence="9">The sequence shown here is derived from an EMBL/GenBank/DDBJ whole genome shotgun (WGS) entry which is preliminary data.</text>
</comment>
<evidence type="ECO:0000256" key="3">
    <source>
        <dbReference type="ARBA" id="ARBA00022898"/>
    </source>
</evidence>
<dbReference type="InterPro" id="IPR029066">
    <property type="entry name" value="PLP-binding_barrel"/>
</dbReference>
<name>A0A261UYS8_9BORD</name>
<dbReference type="GO" id="GO:0008784">
    <property type="term" value="F:alanine racemase activity"/>
    <property type="evidence" value="ECO:0007669"/>
    <property type="project" value="UniProtKB-UniRule"/>
</dbReference>
<keyword evidence="10" id="KW-1185">Reference proteome</keyword>
<keyword evidence="3 5" id="KW-0663">Pyridoxal phosphate</keyword>
<protein>
    <recommendedName>
        <fullName evidence="5">Alanine racemase</fullName>
        <ecNumber evidence="5">5.1.1.1</ecNumber>
    </recommendedName>
</protein>
<dbReference type="Pfam" id="PF00842">
    <property type="entry name" value="Ala_racemase_C"/>
    <property type="match status" value="1"/>
</dbReference>
<dbReference type="GO" id="GO:0030632">
    <property type="term" value="P:D-alanine biosynthetic process"/>
    <property type="evidence" value="ECO:0007669"/>
    <property type="project" value="UniProtKB-UniRule"/>
</dbReference>
<evidence type="ECO:0000313" key="10">
    <source>
        <dbReference type="Proteomes" id="UP000215767"/>
    </source>
</evidence>
<evidence type="ECO:0000256" key="6">
    <source>
        <dbReference type="PIRSR" id="PIRSR600821-50"/>
    </source>
</evidence>
<organism evidence="9 10">
    <name type="scientific">Bordetella genomosp. 11</name>
    <dbReference type="NCBI Taxonomy" id="1416808"/>
    <lineage>
        <taxon>Bacteria</taxon>
        <taxon>Pseudomonadati</taxon>
        <taxon>Pseudomonadota</taxon>
        <taxon>Betaproteobacteria</taxon>
        <taxon>Burkholderiales</taxon>
        <taxon>Alcaligenaceae</taxon>
        <taxon>Bordetella</taxon>
    </lineage>
</organism>
<comment type="pathway">
    <text evidence="5">Amino-acid biosynthesis; D-alanine biosynthesis; D-alanine from L-alanine: step 1/1.</text>
</comment>
<dbReference type="SMART" id="SM01005">
    <property type="entry name" value="Ala_racemase_C"/>
    <property type="match status" value="1"/>
</dbReference>